<dbReference type="Proteomes" id="UP000321901">
    <property type="component" value="Unassembled WGS sequence"/>
</dbReference>
<sequence>MERQFIDPVEMERRQDPDFIASLEMIDEGSPVHYPMDDRKMKLKEASGFDASELPKTYQ</sequence>
<dbReference type="EMBL" id="BJYL01000023">
    <property type="protein sequence ID" value="GEN83532.1"/>
    <property type="molecule type" value="Genomic_DNA"/>
</dbReference>
<evidence type="ECO:0000313" key="1">
    <source>
        <dbReference type="EMBL" id="GEN83532.1"/>
    </source>
</evidence>
<proteinExistence type="predicted"/>
<protein>
    <submittedName>
        <fullName evidence="1">Uncharacterized protein</fullName>
    </submittedName>
</protein>
<accession>A0A511Z7W1</accession>
<name>A0A511Z7W1_9BACL</name>
<organism evidence="1 2">
    <name type="scientific">Sporosarcina luteola</name>
    <dbReference type="NCBI Taxonomy" id="582850"/>
    <lineage>
        <taxon>Bacteria</taxon>
        <taxon>Bacillati</taxon>
        <taxon>Bacillota</taxon>
        <taxon>Bacilli</taxon>
        <taxon>Bacillales</taxon>
        <taxon>Caryophanaceae</taxon>
        <taxon>Sporosarcina</taxon>
    </lineage>
</organism>
<dbReference type="RefSeq" id="WP_147057542.1">
    <property type="nucleotide sequence ID" value="NZ_BJYL01000023.1"/>
</dbReference>
<dbReference type="OrthoDB" id="2427839at2"/>
<comment type="caution">
    <text evidence="1">The sequence shown here is derived from an EMBL/GenBank/DDBJ whole genome shotgun (WGS) entry which is preliminary data.</text>
</comment>
<gene>
    <name evidence="1" type="ORF">SLU01_18440</name>
</gene>
<dbReference type="AlphaFoldDB" id="A0A511Z7W1"/>
<reference evidence="1 2" key="1">
    <citation type="submission" date="2019-07" db="EMBL/GenBank/DDBJ databases">
        <title>Whole genome shotgun sequence of Sporosarcina luteola NBRC 105378.</title>
        <authorList>
            <person name="Hosoyama A."/>
            <person name="Uohara A."/>
            <person name="Ohji S."/>
            <person name="Ichikawa N."/>
        </authorList>
    </citation>
    <scope>NUCLEOTIDE SEQUENCE [LARGE SCALE GENOMIC DNA]</scope>
    <source>
        <strain evidence="1 2">NBRC 105378</strain>
    </source>
</reference>
<evidence type="ECO:0000313" key="2">
    <source>
        <dbReference type="Proteomes" id="UP000321901"/>
    </source>
</evidence>
<keyword evidence="2" id="KW-1185">Reference proteome</keyword>